<dbReference type="eggNOG" id="KOG3595">
    <property type="taxonomic scope" value="Eukaryota"/>
</dbReference>
<evidence type="ECO:0000256" key="1">
    <source>
        <dbReference type="ARBA" id="ARBA00004245"/>
    </source>
</evidence>
<dbReference type="CDD" id="cd00009">
    <property type="entry name" value="AAA"/>
    <property type="match status" value="2"/>
</dbReference>
<evidence type="ECO:0000256" key="2">
    <source>
        <dbReference type="ARBA" id="ARBA00008887"/>
    </source>
</evidence>
<dbReference type="InParanoid" id="A0A0D2VL75"/>
<dbReference type="SUPFAM" id="SSF52540">
    <property type="entry name" value="P-loop containing nucleoside triphosphate hydrolases"/>
    <property type="match status" value="4"/>
</dbReference>
<dbReference type="Gene3D" id="1.20.920.20">
    <property type="match status" value="1"/>
</dbReference>
<evidence type="ECO:0000256" key="3">
    <source>
        <dbReference type="ARBA" id="ARBA00011655"/>
    </source>
</evidence>
<dbReference type="Gene3D" id="1.10.8.710">
    <property type="match status" value="1"/>
</dbReference>
<dbReference type="InterPro" id="IPR042228">
    <property type="entry name" value="Dynein_linker_3"/>
</dbReference>
<keyword evidence="10" id="KW-0243">Dynein</keyword>
<evidence type="ECO:0000259" key="17">
    <source>
        <dbReference type="SMART" id="SM00382"/>
    </source>
</evidence>
<evidence type="ECO:0000256" key="12">
    <source>
        <dbReference type="ARBA" id="ARBA00023175"/>
    </source>
</evidence>
<feature type="domain" description="AAA+ ATPase" evidence="17">
    <location>
        <begin position="3019"/>
        <end position="3185"/>
    </location>
</feature>
<dbReference type="Gene3D" id="1.10.287.2620">
    <property type="match status" value="1"/>
</dbReference>
<proteinExistence type="inferred from homology"/>
<dbReference type="GO" id="GO:0005858">
    <property type="term" value="C:axonemal dynein complex"/>
    <property type="evidence" value="ECO:0007669"/>
    <property type="project" value="TreeGrafter"/>
</dbReference>
<dbReference type="FunFam" id="3.40.50.300:FF:000071">
    <property type="entry name" value="Cytoplasmic dynein heavy chain 1"/>
    <property type="match status" value="1"/>
</dbReference>
<dbReference type="Pfam" id="PF12777">
    <property type="entry name" value="MT"/>
    <property type="match status" value="1"/>
</dbReference>
<dbReference type="Gene3D" id="1.10.472.130">
    <property type="match status" value="1"/>
</dbReference>
<dbReference type="FunFam" id="1.20.140.100:FF:000002">
    <property type="entry name" value="Cytoplasmic dynein heavy chain 1"/>
    <property type="match status" value="1"/>
</dbReference>
<dbReference type="InterPro" id="IPR013602">
    <property type="entry name" value="Dynein_heavy_linker"/>
</dbReference>
<dbReference type="FunFam" id="3.40.50.300:FF:000373">
    <property type="entry name" value="Cytoplasmic dynein heavy chain 2"/>
    <property type="match status" value="1"/>
</dbReference>
<keyword evidence="5" id="KW-0963">Cytoplasm</keyword>
<evidence type="ECO:0000256" key="15">
    <source>
        <dbReference type="SAM" id="Coils"/>
    </source>
</evidence>
<evidence type="ECO:0000256" key="7">
    <source>
        <dbReference type="ARBA" id="ARBA00022737"/>
    </source>
</evidence>
<dbReference type="InterPro" id="IPR054354">
    <property type="entry name" value="DYNC2H1-like_lid"/>
</dbReference>
<dbReference type="InterPro" id="IPR004273">
    <property type="entry name" value="Dynein_heavy_D6_P-loop"/>
</dbReference>
<dbReference type="GO" id="GO:0005524">
    <property type="term" value="F:ATP binding"/>
    <property type="evidence" value="ECO:0007669"/>
    <property type="project" value="UniProtKB-KW"/>
</dbReference>
<comment type="subunit">
    <text evidence="3">Consists of at least two heavy chains and a number of intermediate and light chains.</text>
</comment>
<dbReference type="STRING" id="595528.A0A0D2VL75"/>
<dbReference type="FunFam" id="1.20.920.20:FF:000002">
    <property type="entry name" value="Cytoplasmic dynein 1 heavy chain"/>
    <property type="match status" value="1"/>
</dbReference>
<evidence type="ECO:0000256" key="11">
    <source>
        <dbReference type="ARBA" id="ARBA00023054"/>
    </source>
</evidence>
<evidence type="ECO:0000256" key="10">
    <source>
        <dbReference type="ARBA" id="ARBA00023017"/>
    </source>
</evidence>
<evidence type="ECO:0000256" key="14">
    <source>
        <dbReference type="ARBA" id="ARBA00033439"/>
    </source>
</evidence>
<dbReference type="Pfam" id="PF08385">
    <property type="entry name" value="DHC_N1"/>
    <property type="match status" value="1"/>
</dbReference>
<evidence type="ECO:0000256" key="4">
    <source>
        <dbReference type="ARBA" id="ARBA00022197"/>
    </source>
</evidence>
<dbReference type="InterPro" id="IPR041658">
    <property type="entry name" value="AAA_lid_11"/>
</dbReference>
<dbReference type="FunFam" id="1.10.472.130:FF:000002">
    <property type="entry name" value="Cytoplasmic dynein heavy chain 1"/>
    <property type="match status" value="1"/>
</dbReference>
<keyword evidence="12" id="KW-0505">Motor protein</keyword>
<dbReference type="InterPro" id="IPR003593">
    <property type="entry name" value="AAA+_ATPase"/>
</dbReference>
<dbReference type="PANTHER" id="PTHR46532:SF4">
    <property type="entry name" value="AAA+ ATPASE DOMAIN-CONTAINING PROTEIN"/>
    <property type="match status" value="1"/>
</dbReference>
<evidence type="ECO:0000256" key="5">
    <source>
        <dbReference type="ARBA" id="ARBA00022490"/>
    </source>
</evidence>
<feature type="coiled-coil region" evidence="15">
    <location>
        <begin position="3496"/>
        <end position="3558"/>
    </location>
</feature>
<feature type="region of interest" description="Disordered" evidence="16">
    <location>
        <begin position="1384"/>
        <end position="1403"/>
    </location>
</feature>
<dbReference type="FunFam" id="1.20.920.30:FF:000001">
    <property type="entry name" value="Cytoplasmic dynein heavy chain 1"/>
    <property type="match status" value="1"/>
</dbReference>
<evidence type="ECO:0000256" key="8">
    <source>
        <dbReference type="ARBA" id="ARBA00022741"/>
    </source>
</evidence>
<dbReference type="PANTHER" id="PTHR46532">
    <property type="entry name" value="MALE FERTILITY FACTOR KL5"/>
    <property type="match status" value="1"/>
</dbReference>
<dbReference type="FunFam" id="3.40.50.300:FF:000517">
    <property type="entry name" value="Cytoplasmic dynein heavy chain 1"/>
    <property type="match status" value="1"/>
</dbReference>
<dbReference type="Proteomes" id="UP000008743">
    <property type="component" value="Unassembled WGS sequence"/>
</dbReference>
<dbReference type="Pfam" id="PF12775">
    <property type="entry name" value="AAA_7"/>
    <property type="match status" value="1"/>
</dbReference>
<sequence length="4772" mass="532077">MASTAPPAAAAAAAAVATRDAATVLPYVRSVVSVLLADDSAIEADLAQLDATLALAPTQAAVSRFASDAACPILVVQRALAETGSAPSYSVQLEVRHSGGARSATFLALIKKGTVLEADKSLAQQLHVINLSEDNPFETLHAYIHNAVSPFFNSCVTAKQDSSADPSSSASSSSTGGSSSAAAAGLASGSATVKRKMAELELSLLQLQQNVDIPEVDLQIHPLITQTIAKHRSAGTKATVDDFDVNDSTFVFNLQSCVDRWIKEIQKVTKLDRDPSHGSALVEIAFWVNLERALQQVETRLAADDVVLTLDLLQRANRFTAITKFRSDIQLKEAMERVANYNVVMKNFPINEALAAPDVGRIITAVEDIFNHFKKLRGSQYPIPRAIKFVEAVSRDISAHIVDVLQRRKLMQLPFDDFEQLMEHCNQLFRRFAVHLTSFKNMIRDVARTSTQANRSQLAIRNELATLEERLGAVQEFRRHHEQLRSVILRVLRTASFGNDENAVKAAASIANHTTVLALSASGDSNTQAIDDINDAFETVKNVDVLDLTREGLELWESAKRAYDERVDRVETQITAYLRDQLGTAKNANEMFRIFSRFNALFVRPRIQGAIKEYQTKLIQRVKDDIETLVNKFKTQYSHSMASRMSTVRDIPPVSGSIIWAQQIERQLKTYMRRVEDVLGPNWVKHVEGGKLKADGDNFARLLNPQQLYLKWIDDVTARDPEVAGPLFEIVSIRSRAALAAATLNAAGSTSSAAAAAAAAAAGPASRLRLGVNFDSQIITLFKEVRNLQWLAERNGLKPVPNKITRVAHAAETIYPFAVSLQETLRGYSTACDQVDALDANAPQLVAGYKRDMQVLIAEGMTKSWDNVNLDKYITRLAAAAQTFQDKAEDLQAIHAKVAALVKSLATCALDAATLRGIVSRIQNAVDELKLKGFSNLTSWASTLDAQVEGLLAVRLQAAVATWTAALTNYNTAVAAGKKPQFNQQMSIISYHDENDSANAAAAAAAAADAGAITHPAGGIPTFKELTHEIRIRNQVMYLHPPLEHSRSHLFNQLHEWLRVVCGLPRIQGSRLAVDAGLADGSSASGAASHEHTYRTLVVKLAVTDPQALPKALAAIEQRVAQVRDYVKDWLQYQALWDLEGASVVARLGDDIQLWQQLLVEIKKARATVDSADITASFGPIVVNFQQVQTKVNLKYDAWHKDILGRFGALMSSSMQDFYREIGTSRTDLEQHSVDAESTAEAVNFVTFVQDLKRKVRVLTTRMQAFRDGQKLLERQRFQFPSDWLHVGQLEGEWAALSEILARKDAAIQSQLASLRLKVIAEDRATAAKVGELLAEWEAEKPVQGHLRPENALKCIAGFETRFQRARDDTERLNRAKEALDISDASASSSSASSSSGSGSASFSDARLDSAASELAELKGVWSELSATHLALDEIRDRPWSAVVSRKVRQSLDDMLNTLKNLPNRMRQYAGYDHLQNLLRGLIKINPLVGDLKSEALRERHWKLIAKRLRLESVPFTELTLGHLYDADLAKNEKAVRDVLTVAQGEMGLEEFLRQVRDFWQAFQVDLVNYQNKTKLIRGWDDLFGKVKEHLGSITAMKLSPYYKVFEEEGVSWEDKLNRINALFDVWIDVQRRWVYLEGIFSGSADIKHLLPTETSRFANISTEFLGLMKKVTKSPSILDIVAIPNVQKSLERLADLLSKIQKGIGEYLERERSSFPRFYFVGDEDLLEIIGNSKDIPKLQKHFRKMFAGINTLTLDEESTTALGICSREGESVPFKSAVVIKDKRINEWLAQVEKEMQMTLAHLLAEAVEQVLKFDASSFSPDAYLTWMDSFPTQLVVLGAQVAWSQSVETNLTEAAKAGTSAAAAAGLRQVVSNVETTLAALADTVLGEQPPIRRRKLEHLITELVHQRDVTRELASSSKVSSPSSFEWLSQMRFYFDPKHADVLQRLTIRMANASFYYGFEYLGITDKLVQTPLTDRCYLTMTQALEERLGGSPFGPAGTGKTETVKALGNQLGRFTLVFNCDETFDFQAMGRIFVGLCHVGAWGCFDEFNRLEERILSAVSQQVQTIQLALKESTAATSKIEVELVGKTVRVNPAMGIFITMNPGYAGRSNLPDNLKKLFRSLAMTQPDRQLIAQVMLFSQGFRSAEQLARKIVPLFKLCSEQLSAQSHYDFGLRALKSVLVSAGNIKRSNLRRVREQAERAGQTVDLSIAQDFASEQQVLIQSVVETLVPKLVADDIPLLYSLLVDVFPGIEHAPAQLDALKDAVRAVCNERHLIVGEAWLEKMLQLYQIQTLHHGVMMVGPSGSGKSSAWNVLLEAMQRVDGVEGVSYVLDPKAITKDRLYGTLDSTTREWTDGLFTHALRKIVDDVRNESSKRHWIVFDGDVDPEWVENLNSVLDDNKLLTLPNGERLSIPPNVRIMFEVQDLRYATLATVSRCGMVWFSADVLTMDMVFDQFFRKLRVVSLDDEAGEAGAISSSAQAAASGSSDDKQLLVSPTMQVQRDAADVLAPHFAPGGLVLNALDYAAKQEHIMPFTRLRALGSLFSMLNKTVRNVISYNSAHPDFPMEQQRIEQYVSRRLVYSLVWSLAGDARLKVRQELGEYIRGVTTIGLPPAANNQPIIDYEVGINGEWVLWQGKVPQIEIDTHRIATADVVVPTMDTVRHEDLLYTWLAEHKPLVLCGPPGSGKTMTLFSALRALPELEVVGLNFSSATTPELLLRTLDHYCEYKRTPNGMVISPIQPGKWLVLFCDEINLPDLDKYGTQRVISFLRQLVQHGGFWRTSDHTWIQLDRIQFVGACNPPTDPGRKPLTERFLRHVPVVLVDYPGPASLSQIYGTFNRALLRLVPTLRSFTQPLTEAMVEFFTLSQERFTVDQQPHYVYSPRELTRWVRGMYEAILPLDSLPLEGLVRVWAHEALRLFQDRLVTDEERRWTDETVDAVAAKHFPTINMQTALARPILFSNWLSKEYVSVERETLREFVRARLRVFYEEELDVPLVLFNEVLDHVLRIDRVFRQMQGHMLLIGASGGGKTTLSRFVAWMTGLSVFQVKVHNRYTGADFEEDLREILRRSGCKGERMCFILDESNILDASFLERMNTLLANGEVPGLFEGDEFTTLMAQCKEGSQREGLMLDSQEELYKWFTHQVMKNLHVVFTMNPSAEGLKDRASTSPALFNRCVLDWFGDWSSEALFQVGREFTIKLDLDSSSYQAPPEHLFPIVAGVPALPSPTLQRDAISNAFVHVHRAVSEASERLLRRTGRTTFITPRHYLDFINHYVELFTEKRTELEEQQLHLNVGLSKIRETVDQVEELQKSLAIKKTELEAKNELANVKLQQMVRDQQEAETKRVTSIELQAALEEQEKVITVKRASVLADLSQVEPAVRDAQSAVQSIKKQHLTEIRSMANPPEMVKLAMEAVCVLLGESKLDWKDLRGVIIRDDFIPSIVNFKTEDLKDSTRVRMQKEFLSNPSFKFETVDHASKACGPLVKWCIAQVGYADMLRRIEPLRNELASLESAATANKSSAAQTNQLVQNLEASINKYKEEYAVLIAQAQSIRQEMETVKAKVERSIALLGSLSSERTRWELESEQFRSQMSTITGDVLLAAAFLAYSGYFDQQHRLALNVNWSSHLQQAGIQHRMDLSLTEFLSTADERARWQANALPSDDLCTENAIMLRRHHRYPLIIDPSGQATKFLLNEFSARKMTKTSFLDEGFRKQLESALRFGNPLLVQDVENYDPILNPVLNRELRRAGGRILIRIGDQDIDFSPTFAIFLTTRDPTVQFAPDICSRVTFVNFTVTPSSLQGQCLNQVLRSERPDVDQKRSDLLKLQGEFRLRLRHLEKELLRALNESKGKILDDDSVITTLETLKGEAADIAKKVLETDVVMAEVERVSNEYRPLALACSSIFFTLDNLNQVHFLYQYSLQFFLDIFRHVISPQENTHLQGITDHAKRLDVLTHDLFSVLFDRVSRGLLHDDRIVLALLLARIRLSGTPNQIDDTAFEVLLRGLESPVAAGAAGGALAGFSDEQNTRFRNLSSVSFFKEAVQGAGHHAAEWSSYVAAPAPETLLPTGIVPATGKATVDGFNNLLLVRALRPDRLVSASYHFVSSVFGDDFMQIAERDVDLANVVEREVKANTPILLCSVPGYDASGRVDDLAAFKVKRCASIAIGSAEGFALAEKAIASAVQTGDWVLLKNVHLAPSWLVTLEKKMHAVTAHANFRLFLTMEIHPKTPLSLVRQSRAFMFELPPGIKANMLRTFSSVPSARMAAQPTERARLYFLTAWFHAVVQERLRYAPLGWSKKYEFTETDLRGAIDTLDTWLAIVSPPSQGRTNISPDAIPWEAIRTLLAQSIYGGRIDNEFDQRLLQSFLSVLFTPRSFDADHSLVLPVPGSTEPGESAAALAHLRVPDVTSADQFLSWVKALPDTQVPAWLGLPNTAEKVLLTSRGDLVISKLLKMQSMDEEDEIHVKEGKGASTAAAAAAAAADPRPAWMRSLQHSAEQWLASLPKADQLPALRRTRDNIKDPLFRCFEREVNMGIRLLRRVTENLQHVVEACQGKRKQTNNLRLLMSDFTKGLIPADWNKYVVPLGLTVNQWIVDFVERIKQLQSIAVSSDLRRQTIWLAGLFVPEAYITATRQFVAQANKWSLEELQLEIDVAGGAAAAAAGPGASLDEQSFLFSGLKLEGAKCEQNELSLAVSSVTSLPVAKMSWVRATPSAFAEAARGQGKVNLPVYLNTTRSNLLLTVFIKAPQGVTEDVFYQRGVAILCSSLKGAI</sequence>
<dbReference type="FunFam" id="1.20.1270.280:FF:000004">
    <property type="entry name" value="Cytoplasmic dynein heavy chain 2"/>
    <property type="match status" value="1"/>
</dbReference>
<dbReference type="GO" id="GO:0005874">
    <property type="term" value="C:microtubule"/>
    <property type="evidence" value="ECO:0007669"/>
    <property type="project" value="UniProtKB-KW"/>
</dbReference>
<dbReference type="Gene3D" id="6.10.140.1060">
    <property type="match status" value="1"/>
</dbReference>
<dbReference type="InterPro" id="IPR026983">
    <property type="entry name" value="DHC"/>
</dbReference>
<dbReference type="Pfam" id="PF18199">
    <property type="entry name" value="Dynein_C"/>
    <property type="match status" value="1"/>
</dbReference>
<dbReference type="InterPro" id="IPR013594">
    <property type="entry name" value="Dynein_heavy_tail"/>
</dbReference>
<dbReference type="Gene3D" id="3.10.490.20">
    <property type="match status" value="1"/>
</dbReference>
<dbReference type="Gene3D" id="1.10.8.720">
    <property type="entry name" value="Region D6 of dynein motor"/>
    <property type="match status" value="1"/>
</dbReference>
<dbReference type="GO" id="GO:0045505">
    <property type="term" value="F:dynein intermediate chain binding"/>
    <property type="evidence" value="ECO:0007669"/>
    <property type="project" value="InterPro"/>
</dbReference>
<dbReference type="InterPro" id="IPR035706">
    <property type="entry name" value="AAA_9"/>
</dbReference>
<dbReference type="Gene3D" id="1.20.920.30">
    <property type="match status" value="1"/>
</dbReference>
<dbReference type="FunFam" id="3.20.180.20:FF:000002">
    <property type="entry name" value="Cytoplasmic dynein heavy chain 1"/>
    <property type="match status" value="1"/>
</dbReference>
<dbReference type="Gene3D" id="3.20.180.20">
    <property type="entry name" value="Dynein heavy chain, N-terminal domain 2"/>
    <property type="match status" value="1"/>
</dbReference>
<dbReference type="FunFam" id="1.10.8.1220:FF:000002">
    <property type="entry name" value="cytoplasmic dynein 1 heavy chain 1-like"/>
    <property type="match status" value="1"/>
</dbReference>
<dbReference type="FunFam" id="3.40.50.300:FF:000122">
    <property type="entry name" value="Cytoplasmic dynein 1 heavy chain"/>
    <property type="match status" value="1"/>
</dbReference>
<keyword evidence="9" id="KW-0067">ATP-binding</keyword>
<evidence type="ECO:0000256" key="13">
    <source>
        <dbReference type="ARBA" id="ARBA00023212"/>
    </source>
</evidence>
<dbReference type="InterPro" id="IPR027417">
    <property type="entry name" value="P-loop_NTPase"/>
</dbReference>
<dbReference type="Pfam" id="PF03028">
    <property type="entry name" value="Dynein_heavy"/>
    <property type="match status" value="1"/>
</dbReference>
<evidence type="ECO:0000256" key="16">
    <source>
        <dbReference type="SAM" id="MobiDB-lite"/>
    </source>
</evidence>
<evidence type="ECO:0000256" key="6">
    <source>
        <dbReference type="ARBA" id="ARBA00022701"/>
    </source>
</evidence>
<dbReference type="Pfam" id="PF22597">
    <property type="entry name" value="DYN_lid"/>
    <property type="match status" value="1"/>
</dbReference>
<evidence type="ECO:0000313" key="19">
    <source>
        <dbReference type="Proteomes" id="UP000008743"/>
    </source>
</evidence>
<dbReference type="Pfam" id="PF17852">
    <property type="entry name" value="Dynein_AAA_lid"/>
    <property type="match status" value="1"/>
</dbReference>
<feature type="domain" description="AAA+ ATPase" evidence="17">
    <location>
        <begin position="2298"/>
        <end position="2449"/>
    </location>
</feature>
<dbReference type="OrthoDB" id="14187at2759"/>
<dbReference type="Gene3D" id="1.20.1270.280">
    <property type="match status" value="1"/>
</dbReference>
<comment type="subcellular location">
    <subcellularLocation>
        <location evidence="1">Cytoplasm</location>
        <location evidence="1">Cytoskeleton</location>
    </subcellularLocation>
</comment>
<name>A0A0D2VL75_CAPO3</name>
<feature type="coiled-coil region" evidence="15">
    <location>
        <begin position="3302"/>
        <end position="3340"/>
    </location>
</feature>
<dbReference type="FunFam" id="1.10.287.2620:FF:000001">
    <property type="entry name" value="Cytoplasmic dynein heavy chain 1"/>
    <property type="match status" value="1"/>
</dbReference>
<comment type="similarity">
    <text evidence="2">Belongs to the dynein heavy chain family.</text>
</comment>
<dbReference type="InterPro" id="IPR035699">
    <property type="entry name" value="AAA_6"/>
</dbReference>
<dbReference type="GO" id="GO:0051959">
    <property type="term" value="F:dynein light intermediate chain binding"/>
    <property type="evidence" value="ECO:0007669"/>
    <property type="project" value="InterPro"/>
</dbReference>
<dbReference type="Pfam" id="PF08393">
    <property type="entry name" value="DHC_N2"/>
    <property type="match status" value="1"/>
</dbReference>
<dbReference type="FunCoup" id="A0A0D2VL75">
    <property type="interactions" value="366"/>
</dbReference>
<dbReference type="GO" id="GO:0008569">
    <property type="term" value="F:minus-end-directed microtubule motor activity"/>
    <property type="evidence" value="ECO:0007669"/>
    <property type="project" value="InterPro"/>
</dbReference>
<keyword evidence="7" id="KW-0677">Repeat</keyword>
<protein>
    <recommendedName>
        <fullName evidence="4">Dynein heavy chain, cytoplasmic</fullName>
    </recommendedName>
    <alternativeName>
        <fullName evidence="14">Dynein heavy chain, cytosolic</fullName>
    </alternativeName>
</protein>
<dbReference type="Pfam" id="PF18198">
    <property type="entry name" value="AAA_lid_11"/>
    <property type="match status" value="1"/>
</dbReference>
<dbReference type="InterPro" id="IPR024743">
    <property type="entry name" value="Dynein_HC_stalk"/>
</dbReference>
<evidence type="ECO:0000256" key="9">
    <source>
        <dbReference type="ARBA" id="ARBA00022840"/>
    </source>
</evidence>
<gene>
    <name evidence="18" type="ORF">CAOG_002097</name>
</gene>
<keyword evidence="19" id="KW-1185">Reference proteome</keyword>
<dbReference type="GO" id="GO:0007018">
    <property type="term" value="P:microtubule-based movement"/>
    <property type="evidence" value="ECO:0007669"/>
    <property type="project" value="InterPro"/>
</dbReference>
<dbReference type="EMBL" id="KE346362">
    <property type="protein sequence ID" value="KJE90857.1"/>
    <property type="molecule type" value="Genomic_DNA"/>
</dbReference>
<dbReference type="InterPro" id="IPR043160">
    <property type="entry name" value="Dynein_C_barrel"/>
</dbReference>
<keyword evidence="11 15" id="KW-0175">Coiled coil</keyword>
<feature type="domain" description="AAA+ ATPase" evidence="17">
    <location>
        <begin position="2677"/>
        <end position="2827"/>
    </location>
</feature>
<dbReference type="Pfam" id="PF12781">
    <property type="entry name" value="AAA_9"/>
    <property type="match status" value="1"/>
</dbReference>
<dbReference type="FunFam" id="1.10.8.720:FF:000003">
    <property type="entry name" value="Cytoplasmic dynein heavy chain 2"/>
    <property type="match status" value="1"/>
</dbReference>
<dbReference type="SMART" id="SM00382">
    <property type="entry name" value="AAA"/>
    <property type="match status" value="4"/>
</dbReference>
<dbReference type="Gene3D" id="1.10.8.1220">
    <property type="match status" value="1"/>
</dbReference>
<keyword evidence="8" id="KW-0547">Nucleotide-binding</keyword>
<dbReference type="FunFam" id="1.10.8.710:FF:000005">
    <property type="entry name" value="Cytoplasmic dynein heavy chain 1"/>
    <property type="match status" value="1"/>
</dbReference>
<keyword evidence="6" id="KW-0493">Microtubule</keyword>
<dbReference type="InterPro" id="IPR043157">
    <property type="entry name" value="Dynein_AAA1S"/>
</dbReference>
<dbReference type="Gene3D" id="1.20.140.100">
    <property type="entry name" value="Dynein heavy chain, N-terminal domain 2"/>
    <property type="match status" value="1"/>
</dbReference>
<evidence type="ECO:0000313" key="18">
    <source>
        <dbReference type="EMBL" id="KJE90857.1"/>
    </source>
</evidence>
<dbReference type="Gene3D" id="3.40.50.300">
    <property type="entry name" value="P-loop containing nucleotide triphosphate hydrolases"/>
    <property type="match status" value="5"/>
</dbReference>
<dbReference type="InterPro" id="IPR024317">
    <property type="entry name" value="Dynein_heavy_chain_D4_dom"/>
</dbReference>
<dbReference type="PhylomeDB" id="A0A0D2VL75"/>
<dbReference type="FunFam" id="1.20.58.1120:FF:000003">
    <property type="entry name" value="Cytoplasmic dynein heavy chain 1"/>
    <property type="match status" value="1"/>
</dbReference>
<keyword evidence="13" id="KW-0206">Cytoskeleton</keyword>
<dbReference type="InterPro" id="IPR042219">
    <property type="entry name" value="AAA_lid_11_sf"/>
</dbReference>
<dbReference type="InterPro" id="IPR042222">
    <property type="entry name" value="Dynein_2_N"/>
</dbReference>
<dbReference type="Pfam" id="PF12774">
    <property type="entry name" value="AAA_6"/>
    <property type="match status" value="1"/>
</dbReference>
<accession>A0A0D2VL75</accession>
<organism evidence="18 19">
    <name type="scientific">Capsaspora owczarzaki (strain ATCC 30864)</name>
    <dbReference type="NCBI Taxonomy" id="595528"/>
    <lineage>
        <taxon>Eukaryota</taxon>
        <taxon>Filasterea</taxon>
        <taxon>Capsaspora</taxon>
    </lineage>
</organism>
<dbReference type="InterPro" id="IPR041466">
    <property type="entry name" value="Dynein_AAA5_ext"/>
</dbReference>
<dbReference type="Gene3D" id="1.20.58.1120">
    <property type="match status" value="1"/>
</dbReference>
<dbReference type="FunFam" id="3.10.490.20:FF:000004">
    <property type="entry name" value="Cytoplasmic dynein heavy chain 2"/>
    <property type="match status" value="1"/>
</dbReference>
<reference evidence="19" key="1">
    <citation type="submission" date="2011-02" db="EMBL/GenBank/DDBJ databases">
        <title>The Genome Sequence of Capsaspora owczarzaki ATCC 30864.</title>
        <authorList>
            <person name="Russ C."/>
            <person name="Cuomo C."/>
            <person name="Burger G."/>
            <person name="Gray M.W."/>
            <person name="Holland P.W.H."/>
            <person name="King N."/>
            <person name="Lang F.B.F."/>
            <person name="Roger A.J."/>
            <person name="Ruiz-Trillo I."/>
            <person name="Young S.K."/>
            <person name="Zeng Q."/>
            <person name="Gargeya S."/>
            <person name="Alvarado L."/>
            <person name="Berlin A."/>
            <person name="Chapman S.B."/>
            <person name="Chen Z."/>
            <person name="Freedman E."/>
            <person name="Gellesch M."/>
            <person name="Goldberg J."/>
            <person name="Griggs A."/>
            <person name="Gujja S."/>
            <person name="Heilman E."/>
            <person name="Heiman D."/>
            <person name="Howarth C."/>
            <person name="Mehta T."/>
            <person name="Neiman D."/>
            <person name="Pearson M."/>
            <person name="Roberts A."/>
            <person name="Saif S."/>
            <person name="Shea T."/>
            <person name="Shenoy N."/>
            <person name="Sisk P."/>
            <person name="Stolte C."/>
            <person name="Sykes S."/>
            <person name="White J."/>
            <person name="Yandava C."/>
            <person name="Haas B."/>
            <person name="Nusbaum C."/>
            <person name="Birren B."/>
        </authorList>
    </citation>
    <scope>NUCLEOTIDE SEQUENCE</scope>
    <source>
        <strain evidence="19">ATCC 30864</strain>
    </source>
</reference>
<feature type="domain" description="AAA+ ATPase" evidence="17">
    <location>
        <begin position="1994"/>
        <end position="2133"/>
    </location>
</feature>
<dbReference type="Pfam" id="PF12780">
    <property type="entry name" value="AAA_8"/>
    <property type="match status" value="1"/>
</dbReference>
<dbReference type="InterPro" id="IPR041228">
    <property type="entry name" value="Dynein_C"/>
</dbReference>